<keyword evidence="2" id="KW-1185">Reference proteome</keyword>
<reference evidence="2" key="1">
    <citation type="journal article" date="2023" name="G3 (Bethesda)">
        <title>Genome assembly and association tests identify interacting loci associated with vigor, precocity, and sex in interspecific pistachio rootstocks.</title>
        <authorList>
            <person name="Palmer W."/>
            <person name="Jacygrad E."/>
            <person name="Sagayaradj S."/>
            <person name="Cavanaugh K."/>
            <person name="Han R."/>
            <person name="Bertier L."/>
            <person name="Beede B."/>
            <person name="Kafkas S."/>
            <person name="Golino D."/>
            <person name="Preece J."/>
            <person name="Michelmore R."/>
        </authorList>
    </citation>
    <scope>NUCLEOTIDE SEQUENCE [LARGE SCALE GENOMIC DNA]</scope>
</reference>
<dbReference type="EMBL" id="CM047909">
    <property type="protein sequence ID" value="KAJ0080206.1"/>
    <property type="molecule type" value="Genomic_DNA"/>
</dbReference>
<evidence type="ECO:0000313" key="1">
    <source>
        <dbReference type="EMBL" id="KAJ0080206.1"/>
    </source>
</evidence>
<dbReference type="Proteomes" id="UP001164250">
    <property type="component" value="Chromosome 13"/>
</dbReference>
<sequence>MPMEISSKELSKTDIENRLSMETRSLKHLPPFPAGQNFQDLYIEDEEEKVWRFRLIIRRGPYQKPVLSAGWRRFVKKKKLQKDFQVKFFKERDEVTGEFKYKIKLKKPVFLFKTLLGYEPVRVG</sequence>
<organism evidence="1 2">
    <name type="scientific">Pistacia atlantica</name>
    <dbReference type="NCBI Taxonomy" id="434234"/>
    <lineage>
        <taxon>Eukaryota</taxon>
        <taxon>Viridiplantae</taxon>
        <taxon>Streptophyta</taxon>
        <taxon>Embryophyta</taxon>
        <taxon>Tracheophyta</taxon>
        <taxon>Spermatophyta</taxon>
        <taxon>Magnoliopsida</taxon>
        <taxon>eudicotyledons</taxon>
        <taxon>Gunneridae</taxon>
        <taxon>Pentapetalae</taxon>
        <taxon>rosids</taxon>
        <taxon>malvids</taxon>
        <taxon>Sapindales</taxon>
        <taxon>Anacardiaceae</taxon>
        <taxon>Pistacia</taxon>
    </lineage>
</organism>
<comment type="caution">
    <text evidence="1">The sequence shown here is derived from an EMBL/GenBank/DDBJ whole genome shotgun (WGS) entry which is preliminary data.</text>
</comment>
<proteinExistence type="predicted"/>
<protein>
    <submittedName>
        <fullName evidence="1">Uncharacterized protein</fullName>
    </submittedName>
</protein>
<accession>A0ACC1A302</accession>
<name>A0ACC1A302_9ROSI</name>
<evidence type="ECO:0000313" key="2">
    <source>
        <dbReference type="Proteomes" id="UP001164250"/>
    </source>
</evidence>
<gene>
    <name evidence="1" type="ORF">Patl1_22482</name>
</gene>